<feature type="transmembrane region" description="Helical" evidence="12">
    <location>
        <begin position="180"/>
        <end position="198"/>
    </location>
</feature>
<reference evidence="14" key="1">
    <citation type="journal article" date="2019" name="Int. J. Syst. Evol. Microbiol.">
        <title>The Global Catalogue of Microorganisms (GCM) 10K type strain sequencing project: providing services to taxonomists for standard genome sequencing and annotation.</title>
        <authorList>
            <consortium name="The Broad Institute Genomics Platform"/>
            <consortium name="The Broad Institute Genome Sequencing Center for Infectious Disease"/>
            <person name="Wu L."/>
            <person name="Ma J."/>
        </authorList>
    </citation>
    <scope>NUCLEOTIDE SEQUENCE [LARGE SCALE GENOMIC DNA]</scope>
    <source>
        <strain evidence="14">KCTC 52640</strain>
    </source>
</reference>
<dbReference type="PROSITE" id="PS50283">
    <property type="entry name" value="NA_SOLUT_SYMP_3"/>
    <property type="match status" value="1"/>
</dbReference>
<feature type="transmembrane region" description="Helical" evidence="12">
    <location>
        <begin position="44"/>
        <end position="65"/>
    </location>
</feature>
<evidence type="ECO:0000256" key="8">
    <source>
        <dbReference type="ARBA" id="ARBA00023065"/>
    </source>
</evidence>
<organism evidence="13 14">
    <name type="scientific">Salinisphaera aquimarina</name>
    <dbReference type="NCBI Taxonomy" id="2094031"/>
    <lineage>
        <taxon>Bacteria</taxon>
        <taxon>Pseudomonadati</taxon>
        <taxon>Pseudomonadota</taxon>
        <taxon>Gammaproteobacteria</taxon>
        <taxon>Salinisphaerales</taxon>
        <taxon>Salinisphaeraceae</taxon>
        <taxon>Salinisphaera</taxon>
    </lineage>
</organism>
<keyword evidence="10" id="KW-0739">Sodium transport</keyword>
<feature type="transmembrane region" description="Helical" evidence="12">
    <location>
        <begin position="6"/>
        <end position="23"/>
    </location>
</feature>
<feature type="transmembrane region" description="Helical" evidence="12">
    <location>
        <begin position="272"/>
        <end position="303"/>
    </location>
</feature>
<feature type="transmembrane region" description="Helical" evidence="12">
    <location>
        <begin position="85"/>
        <end position="108"/>
    </location>
</feature>
<sequence>MTWLDVLVIVLYLAGFLWLGYRLKSHDDGQQFFLGDKSFGWFPLALSAAATQLSSASFISAPAFVGLKQGGGLIWLTYEFAVPLAMIFLIVCFFPTLYAAGVVSIYAFLERRFGGTTRVLLSLVFQFSRAFATSVMIYAVALILTYALGLPLWLTIVVIGLVTLIYCYQGGMKAVVYGDAIQMGLLLVGLVVCLVVGLQRLGGWQAFLQQVDPARLSAVNFHEYGLGGGNGFGFWPMVVGGLFLYASYYGADQSQAQRLLSARDMGTARKTLLANGLLRFPVTLCYCVMGLVLGTLATAHPAFGRMIPADNPDLLVPIFIRDYLPAGLTGLLIVAIFSAAMSSVSSAINSLSAASVEDLFARGRELSDVRYMRLSKRASLFWGGLCIVLAFFTGHIAPTIIEAINKIGSVFFGPILATFIAAIMIRRINGIGANYGLISGVSVNILLWLAVPQLFWFWWNVTGALTTLAVAGAVSAVTRSRSVPVELPSPLLDLHWPSITVLLLFFMAILGFSLWLPVLLGA</sequence>
<evidence type="ECO:0000256" key="6">
    <source>
        <dbReference type="ARBA" id="ARBA00022989"/>
    </source>
</evidence>
<gene>
    <name evidence="13" type="ORF">ACFOSU_10985</name>
</gene>
<keyword evidence="6 12" id="KW-1133">Transmembrane helix</keyword>
<keyword evidence="8" id="KW-0406">Ion transport</keyword>
<dbReference type="PANTHER" id="PTHR42985">
    <property type="entry name" value="SODIUM-COUPLED MONOCARBOXYLATE TRANSPORTER"/>
    <property type="match status" value="1"/>
</dbReference>
<evidence type="ECO:0000313" key="14">
    <source>
        <dbReference type="Proteomes" id="UP001595462"/>
    </source>
</evidence>
<evidence type="ECO:0000256" key="4">
    <source>
        <dbReference type="ARBA" id="ARBA00022475"/>
    </source>
</evidence>
<evidence type="ECO:0000256" key="9">
    <source>
        <dbReference type="ARBA" id="ARBA00023136"/>
    </source>
</evidence>
<evidence type="ECO:0000256" key="12">
    <source>
        <dbReference type="SAM" id="Phobius"/>
    </source>
</evidence>
<evidence type="ECO:0000256" key="2">
    <source>
        <dbReference type="ARBA" id="ARBA00006434"/>
    </source>
</evidence>
<comment type="similarity">
    <text evidence="2 11">Belongs to the sodium:solute symporter (SSF) (TC 2.A.21) family.</text>
</comment>
<dbReference type="Gene3D" id="1.20.1730.10">
    <property type="entry name" value="Sodium/glucose cotransporter"/>
    <property type="match status" value="1"/>
</dbReference>
<dbReference type="Proteomes" id="UP001595462">
    <property type="component" value="Unassembled WGS sequence"/>
</dbReference>
<feature type="transmembrane region" description="Helical" evidence="12">
    <location>
        <begin position="432"/>
        <end position="451"/>
    </location>
</feature>
<evidence type="ECO:0000256" key="10">
    <source>
        <dbReference type="ARBA" id="ARBA00023201"/>
    </source>
</evidence>
<feature type="transmembrane region" description="Helical" evidence="12">
    <location>
        <begin position="323"/>
        <end position="341"/>
    </location>
</feature>
<dbReference type="InterPro" id="IPR001734">
    <property type="entry name" value="Na/solute_symporter"/>
</dbReference>
<feature type="transmembrane region" description="Helical" evidence="12">
    <location>
        <begin position="499"/>
        <end position="520"/>
    </location>
</feature>
<feature type="transmembrane region" description="Helical" evidence="12">
    <location>
        <begin position="380"/>
        <end position="401"/>
    </location>
</feature>
<accession>A0ABV7ERD9</accession>
<comment type="caution">
    <text evidence="13">The sequence shown here is derived from an EMBL/GenBank/DDBJ whole genome shotgun (WGS) entry which is preliminary data.</text>
</comment>
<dbReference type="Pfam" id="PF00474">
    <property type="entry name" value="SSF"/>
    <property type="match status" value="1"/>
</dbReference>
<evidence type="ECO:0000256" key="11">
    <source>
        <dbReference type="RuleBase" id="RU362091"/>
    </source>
</evidence>
<keyword evidence="7" id="KW-0915">Sodium</keyword>
<evidence type="ECO:0000256" key="3">
    <source>
        <dbReference type="ARBA" id="ARBA00022448"/>
    </source>
</evidence>
<evidence type="ECO:0000256" key="1">
    <source>
        <dbReference type="ARBA" id="ARBA00004651"/>
    </source>
</evidence>
<keyword evidence="9 12" id="KW-0472">Membrane</keyword>
<keyword evidence="4" id="KW-1003">Cell membrane</keyword>
<keyword evidence="14" id="KW-1185">Reference proteome</keyword>
<name>A0ABV7ERD9_9GAMM</name>
<dbReference type="NCBIfam" id="TIGR00813">
    <property type="entry name" value="sss"/>
    <property type="match status" value="1"/>
</dbReference>
<keyword evidence="5 12" id="KW-0812">Transmembrane</keyword>
<feature type="transmembrane region" description="Helical" evidence="12">
    <location>
        <begin position="150"/>
        <end position="168"/>
    </location>
</feature>
<evidence type="ECO:0000256" key="5">
    <source>
        <dbReference type="ARBA" id="ARBA00022692"/>
    </source>
</evidence>
<dbReference type="PANTHER" id="PTHR42985:SF47">
    <property type="entry name" value="INTEGRAL MEMBRANE TRANSPORT PROTEIN"/>
    <property type="match status" value="1"/>
</dbReference>
<evidence type="ECO:0000256" key="7">
    <source>
        <dbReference type="ARBA" id="ARBA00023053"/>
    </source>
</evidence>
<feature type="transmembrane region" description="Helical" evidence="12">
    <location>
        <begin position="407"/>
        <end position="425"/>
    </location>
</feature>
<protein>
    <submittedName>
        <fullName evidence="13">Sodium/solute symporter</fullName>
    </submittedName>
</protein>
<dbReference type="EMBL" id="JBHRSS010000004">
    <property type="protein sequence ID" value="MFC3104413.1"/>
    <property type="molecule type" value="Genomic_DNA"/>
</dbReference>
<evidence type="ECO:0000313" key="13">
    <source>
        <dbReference type="EMBL" id="MFC3104413.1"/>
    </source>
</evidence>
<comment type="subcellular location">
    <subcellularLocation>
        <location evidence="1">Cell membrane</location>
        <topology evidence="1">Multi-pass membrane protein</topology>
    </subcellularLocation>
</comment>
<feature type="transmembrane region" description="Helical" evidence="12">
    <location>
        <begin position="232"/>
        <end position="251"/>
    </location>
</feature>
<keyword evidence="3" id="KW-0813">Transport</keyword>
<dbReference type="InterPro" id="IPR038377">
    <property type="entry name" value="Na/Glc_symporter_sf"/>
</dbReference>
<feature type="transmembrane region" description="Helical" evidence="12">
    <location>
        <begin position="120"/>
        <end position="144"/>
    </location>
</feature>
<dbReference type="InterPro" id="IPR051163">
    <property type="entry name" value="Sodium:Solute_Symporter_SSF"/>
</dbReference>
<proteinExistence type="inferred from homology"/>
<dbReference type="RefSeq" id="WP_380689526.1">
    <property type="nucleotide sequence ID" value="NZ_JBHRSS010000004.1"/>
</dbReference>